<evidence type="ECO:0000256" key="1">
    <source>
        <dbReference type="ARBA" id="ARBA00022603"/>
    </source>
</evidence>
<gene>
    <name evidence="4" type="ORF">RJ641_010054</name>
</gene>
<dbReference type="Gene3D" id="3.30.1330.30">
    <property type="match status" value="1"/>
</dbReference>
<evidence type="ECO:0000313" key="4">
    <source>
        <dbReference type="EMBL" id="KAK6923854.1"/>
    </source>
</evidence>
<dbReference type="Pfam" id="PF00588">
    <property type="entry name" value="SpoU_methylase"/>
    <property type="match status" value="1"/>
</dbReference>
<dbReference type="GO" id="GO:0003723">
    <property type="term" value="F:RNA binding"/>
    <property type="evidence" value="ECO:0007669"/>
    <property type="project" value="InterPro"/>
</dbReference>
<dbReference type="InterPro" id="IPR029064">
    <property type="entry name" value="Ribosomal_eL30-like_sf"/>
</dbReference>
<dbReference type="GO" id="GO:0006396">
    <property type="term" value="P:RNA processing"/>
    <property type="evidence" value="ECO:0007669"/>
    <property type="project" value="InterPro"/>
</dbReference>
<dbReference type="PANTHER" id="PTHR43191:SF2">
    <property type="entry name" value="RRNA METHYLTRANSFERASE 3, MITOCHONDRIAL"/>
    <property type="match status" value="1"/>
</dbReference>
<dbReference type="InterPro" id="IPR029028">
    <property type="entry name" value="Alpha/beta_knot_MTases"/>
</dbReference>
<dbReference type="SUPFAM" id="SSF55315">
    <property type="entry name" value="L30e-like"/>
    <property type="match status" value="1"/>
</dbReference>
<feature type="domain" description="tRNA/rRNA methyltransferase SpoU type" evidence="3">
    <location>
        <begin position="198"/>
        <end position="345"/>
    </location>
</feature>
<organism evidence="4 5">
    <name type="scientific">Dillenia turbinata</name>
    <dbReference type="NCBI Taxonomy" id="194707"/>
    <lineage>
        <taxon>Eukaryota</taxon>
        <taxon>Viridiplantae</taxon>
        <taxon>Streptophyta</taxon>
        <taxon>Embryophyta</taxon>
        <taxon>Tracheophyta</taxon>
        <taxon>Spermatophyta</taxon>
        <taxon>Magnoliopsida</taxon>
        <taxon>eudicotyledons</taxon>
        <taxon>Gunneridae</taxon>
        <taxon>Pentapetalae</taxon>
        <taxon>Dilleniales</taxon>
        <taxon>Dilleniaceae</taxon>
        <taxon>Dillenia</taxon>
    </lineage>
</organism>
<dbReference type="FunFam" id="3.40.1280.10:FF:000027">
    <property type="entry name" value="Putative tRNA/rRNA methyltransferase YsgA"/>
    <property type="match status" value="1"/>
</dbReference>
<sequence length="355" mass="39865">MLWVNSYWHCQPIAHSPPPPLIRQSNWVVTKKPISQTRIPSLWMINDSDDTDCTTSSEVPITLPSHVNLITSPSNPFVKHCLKLRQSSSYRRSHASALVVGSTPIREISDLEKSKHERHIRMDYIFLLDKAEVPEWIESLSVRIVNVSSMVMRKLSGVQSTESIEAIALMRIPSTFHHLNDNLQEPDCEMWFPSARRMLVLDGIQDPGNLGTLVRSAVAFGWDGVFLLPGCCDPFNDKTLRASRGSSFKLPIVSGDWFHLESLRKKFRLRMLAGHPQFDEQQKAAVQLSHKLVDSLADEALCLVLGSEGSGLSEMSKRVCELVSIPMEGDFESLNVSVAGGIFMFMLQPKKQRTA</sequence>
<reference evidence="4 5" key="1">
    <citation type="submission" date="2023-12" db="EMBL/GenBank/DDBJ databases">
        <title>A high-quality genome assembly for Dillenia turbinata (Dilleniales).</title>
        <authorList>
            <person name="Chanderbali A."/>
        </authorList>
    </citation>
    <scope>NUCLEOTIDE SEQUENCE [LARGE SCALE GENOMIC DNA]</scope>
    <source>
        <strain evidence="4">LSX21</strain>
        <tissue evidence="4">Leaf</tissue>
    </source>
</reference>
<evidence type="ECO:0000313" key="5">
    <source>
        <dbReference type="Proteomes" id="UP001370490"/>
    </source>
</evidence>
<dbReference type="InterPro" id="IPR051259">
    <property type="entry name" value="rRNA_Methyltransferase"/>
</dbReference>
<dbReference type="SUPFAM" id="SSF75217">
    <property type="entry name" value="alpha/beta knot"/>
    <property type="match status" value="1"/>
</dbReference>
<name>A0AAN8V2T2_9MAGN</name>
<protein>
    <submittedName>
        <fullName evidence="4">tRNA/rRNA methyltransferase, SpoU type</fullName>
    </submittedName>
</protein>
<dbReference type="EMBL" id="JBAMMX010000017">
    <property type="protein sequence ID" value="KAK6923854.1"/>
    <property type="molecule type" value="Genomic_DNA"/>
</dbReference>
<dbReference type="AlphaFoldDB" id="A0AAN8V2T2"/>
<dbReference type="InterPro" id="IPR001537">
    <property type="entry name" value="SpoU_MeTrfase"/>
</dbReference>
<keyword evidence="5" id="KW-1185">Reference proteome</keyword>
<keyword evidence="1 4" id="KW-0489">Methyltransferase</keyword>
<accession>A0AAN8V2T2</accession>
<keyword evidence="2" id="KW-0808">Transferase</keyword>
<dbReference type="Proteomes" id="UP001370490">
    <property type="component" value="Unassembled WGS sequence"/>
</dbReference>
<evidence type="ECO:0000256" key="2">
    <source>
        <dbReference type="ARBA" id="ARBA00022679"/>
    </source>
</evidence>
<evidence type="ECO:0000259" key="3">
    <source>
        <dbReference type="Pfam" id="PF00588"/>
    </source>
</evidence>
<dbReference type="GO" id="GO:0032259">
    <property type="term" value="P:methylation"/>
    <property type="evidence" value="ECO:0007669"/>
    <property type="project" value="UniProtKB-KW"/>
</dbReference>
<dbReference type="InterPro" id="IPR029026">
    <property type="entry name" value="tRNA_m1G_MTases_N"/>
</dbReference>
<dbReference type="Gene3D" id="3.40.1280.10">
    <property type="match status" value="1"/>
</dbReference>
<dbReference type="CDD" id="cd18095">
    <property type="entry name" value="SpoU-like_rRNA-MTase"/>
    <property type="match status" value="1"/>
</dbReference>
<dbReference type="PANTHER" id="PTHR43191">
    <property type="entry name" value="RRNA METHYLTRANSFERASE 3"/>
    <property type="match status" value="1"/>
</dbReference>
<comment type="caution">
    <text evidence="4">The sequence shown here is derived from an EMBL/GenBank/DDBJ whole genome shotgun (WGS) entry which is preliminary data.</text>
</comment>
<dbReference type="GO" id="GO:0008173">
    <property type="term" value="F:RNA methyltransferase activity"/>
    <property type="evidence" value="ECO:0007669"/>
    <property type="project" value="InterPro"/>
</dbReference>
<proteinExistence type="predicted"/>